<proteinExistence type="predicted"/>
<evidence type="ECO:0000313" key="3">
    <source>
        <dbReference type="Proteomes" id="UP000266272"/>
    </source>
</evidence>
<dbReference type="PANTHER" id="PTHR35910:SF6">
    <property type="entry name" value="2EXR DOMAIN-CONTAINING PROTEIN"/>
    <property type="match status" value="1"/>
</dbReference>
<name>A0A395NGE9_TRIAR</name>
<comment type="caution">
    <text evidence="2">The sequence shown here is derived from an EMBL/GenBank/DDBJ whole genome shotgun (WGS) entry which is preliminary data.</text>
</comment>
<evidence type="ECO:0000313" key="2">
    <source>
        <dbReference type="EMBL" id="RFU75192.1"/>
    </source>
</evidence>
<accession>A0A395NGE9</accession>
<dbReference type="InterPro" id="IPR045518">
    <property type="entry name" value="2EXR"/>
</dbReference>
<organism evidence="2 3">
    <name type="scientific">Trichoderma arundinaceum</name>
    <dbReference type="NCBI Taxonomy" id="490622"/>
    <lineage>
        <taxon>Eukaryota</taxon>
        <taxon>Fungi</taxon>
        <taxon>Dikarya</taxon>
        <taxon>Ascomycota</taxon>
        <taxon>Pezizomycotina</taxon>
        <taxon>Sordariomycetes</taxon>
        <taxon>Hypocreomycetidae</taxon>
        <taxon>Hypocreales</taxon>
        <taxon>Hypocreaceae</taxon>
        <taxon>Trichoderma</taxon>
    </lineage>
</organism>
<dbReference type="OrthoDB" id="3540486at2759"/>
<sequence length="369" mass="42445">MEGLPSEFTLFSRLPTELRIKIWESVPRPCRVIGALPPASDWYRHYFRAIGTRASSGGEDREAGFQQRYHYRYIVQPKKHAIFPPLQANREARSVWLPRFFQPSRHSRVADVNIRFDTPFISYDTDIFTVFDGWPSRGIPDDTLFNDLPAGHSNEPMDGFIALDRGQIRNIALCEISWNIKPFTNAIAIRELPNLKTLTIMALGPDASCEPKSLASQGSGGDIAYSLDVLEMLAVDIQRTTCEIHELPLELVHKSPFLNDARLRNPIILSPDIRPIFRYKTFMLSLLWHELRQNNAAEAISQSWWAYTDYLFKHKPEDDKCPLRLGGCGEHGHTKQEMAEWKPKFDINYKLLCPIEWQDELKHIGIIKA</sequence>
<dbReference type="PANTHER" id="PTHR35910">
    <property type="entry name" value="2EXR DOMAIN-CONTAINING PROTEIN"/>
    <property type="match status" value="1"/>
</dbReference>
<reference evidence="2 3" key="1">
    <citation type="journal article" date="2018" name="PLoS Pathog.">
        <title>Evolution of structural diversity of trichothecenes, a family of toxins produced by plant pathogenic and entomopathogenic fungi.</title>
        <authorList>
            <person name="Proctor R.H."/>
            <person name="McCormick S.P."/>
            <person name="Kim H.S."/>
            <person name="Cardoza R.E."/>
            <person name="Stanley A.M."/>
            <person name="Lindo L."/>
            <person name="Kelly A."/>
            <person name="Brown D.W."/>
            <person name="Lee T."/>
            <person name="Vaughan M.M."/>
            <person name="Alexander N.J."/>
            <person name="Busman M."/>
            <person name="Gutierrez S."/>
        </authorList>
    </citation>
    <scope>NUCLEOTIDE SEQUENCE [LARGE SCALE GENOMIC DNA]</scope>
    <source>
        <strain evidence="2 3">IBT 40837</strain>
    </source>
</reference>
<gene>
    <name evidence="2" type="ORF">TARUN_7051</name>
</gene>
<protein>
    <recommendedName>
        <fullName evidence="1">2EXR domain-containing protein</fullName>
    </recommendedName>
</protein>
<feature type="domain" description="2EXR" evidence="1">
    <location>
        <begin position="8"/>
        <end position="111"/>
    </location>
</feature>
<keyword evidence="3" id="KW-1185">Reference proteome</keyword>
<dbReference type="Pfam" id="PF20150">
    <property type="entry name" value="2EXR"/>
    <property type="match status" value="1"/>
</dbReference>
<dbReference type="AlphaFoldDB" id="A0A395NGE9"/>
<evidence type="ECO:0000259" key="1">
    <source>
        <dbReference type="Pfam" id="PF20150"/>
    </source>
</evidence>
<dbReference type="Proteomes" id="UP000266272">
    <property type="component" value="Unassembled WGS sequence"/>
</dbReference>
<dbReference type="EMBL" id="PXOA01000462">
    <property type="protein sequence ID" value="RFU75192.1"/>
    <property type="molecule type" value="Genomic_DNA"/>
</dbReference>